<dbReference type="PROSITE" id="PS50011">
    <property type="entry name" value="PROTEIN_KINASE_DOM"/>
    <property type="match status" value="1"/>
</dbReference>
<keyword evidence="2 3" id="KW-0067">ATP-binding</keyword>
<dbReference type="GO" id="GO:0004672">
    <property type="term" value="F:protein kinase activity"/>
    <property type="evidence" value="ECO:0007669"/>
    <property type="project" value="InterPro"/>
</dbReference>
<feature type="domain" description="Protein kinase" evidence="4">
    <location>
        <begin position="81"/>
        <end position="383"/>
    </location>
</feature>
<dbReference type="STRING" id="13706.A0A1X2HKA5"/>
<protein>
    <submittedName>
        <fullName evidence="5">Kinase-like domain-containing protein</fullName>
    </submittedName>
</protein>
<dbReference type="InterPro" id="IPR011009">
    <property type="entry name" value="Kinase-like_dom_sf"/>
</dbReference>
<name>A0A1X2HKA5_SYNRA</name>
<dbReference type="SMART" id="SM00220">
    <property type="entry name" value="S_TKc"/>
    <property type="match status" value="1"/>
</dbReference>
<dbReference type="EMBL" id="MCGN01000003">
    <property type="protein sequence ID" value="ORY99469.1"/>
    <property type="molecule type" value="Genomic_DNA"/>
</dbReference>
<dbReference type="GO" id="GO:0005524">
    <property type="term" value="F:ATP binding"/>
    <property type="evidence" value="ECO:0007669"/>
    <property type="project" value="UniProtKB-UniRule"/>
</dbReference>
<comment type="caution">
    <text evidence="5">The sequence shown here is derived from an EMBL/GenBank/DDBJ whole genome shotgun (WGS) entry which is preliminary data.</text>
</comment>
<dbReference type="Proteomes" id="UP000242180">
    <property type="component" value="Unassembled WGS sequence"/>
</dbReference>
<keyword evidence="5" id="KW-0418">Kinase</keyword>
<reference evidence="5 6" key="1">
    <citation type="submission" date="2016-07" db="EMBL/GenBank/DDBJ databases">
        <title>Pervasive Adenine N6-methylation of Active Genes in Fungi.</title>
        <authorList>
            <consortium name="DOE Joint Genome Institute"/>
            <person name="Mondo S.J."/>
            <person name="Dannebaum R.O."/>
            <person name="Kuo R.C."/>
            <person name="Labutti K."/>
            <person name="Haridas S."/>
            <person name="Kuo A."/>
            <person name="Salamov A."/>
            <person name="Ahrendt S.R."/>
            <person name="Lipzen A."/>
            <person name="Sullivan W."/>
            <person name="Andreopoulos W.B."/>
            <person name="Clum A."/>
            <person name="Lindquist E."/>
            <person name="Daum C."/>
            <person name="Ramamoorthy G.K."/>
            <person name="Gryganskyi A."/>
            <person name="Culley D."/>
            <person name="Magnuson J.K."/>
            <person name="James T.Y."/>
            <person name="O'Malley M.A."/>
            <person name="Stajich J.E."/>
            <person name="Spatafora J.W."/>
            <person name="Visel A."/>
            <person name="Grigoriev I.V."/>
        </authorList>
    </citation>
    <scope>NUCLEOTIDE SEQUENCE [LARGE SCALE GENOMIC DNA]</scope>
    <source>
        <strain evidence="5 6">NRRL 2496</strain>
    </source>
</reference>
<dbReference type="Gene3D" id="1.10.510.10">
    <property type="entry name" value="Transferase(Phosphotransferase) domain 1"/>
    <property type="match status" value="1"/>
</dbReference>
<organism evidence="5 6">
    <name type="scientific">Syncephalastrum racemosum</name>
    <name type="common">Filamentous fungus</name>
    <dbReference type="NCBI Taxonomy" id="13706"/>
    <lineage>
        <taxon>Eukaryota</taxon>
        <taxon>Fungi</taxon>
        <taxon>Fungi incertae sedis</taxon>
        <taxon>Mucoromycota</taxon>
        <taxon>Mucoromycotina</taxon>
        <taxon>Mucoromycetes</taxon>
        <taxon>Mucorales</taxon>
        <taxon>Syncephalastraceae</taxon>
        <taxon>Syncephalastrum</taxon>
    </lineage>
</organism>
<dbReference type="FunFam" id="1.10.510.10:FF:000313">
    <property type="entry name" value="Serine/threonine-protein kinase srk1"/>
    <property type="match status" value="1"/>
</dbReference>
<dbReference type="PROSITE" id="PS00108">
    <property type="entry name" value="PROTEIN_KINASE_ST"/>
    <property type="match status" value="1"/>
</dbReference>
<dbReference type="PANTHER" id="PTHR24347">
    <property type="entry name" value="SERINE/THREONINE-PROTEIN KINASE"/>
    <property type="match status" value="1"/>
</dbReference>
<dbReference type="InterPro" id="IPR008271">
    <property type="entry name" value="Ser/Thr_kinase_AS"/>
</dbReference>
<evidence type="ECO:0000256" key="3">
    <source>
        <dbReference type="PROSITE-ProRule" id="PRU10141"/>
    </source>
</evidence>
<evidence type="ECO:0000256" key="1">
    <source>
        <dbReference type="ARBA" id="ARBA00022741"/>
    </source>
</evidence>
<keyword evidence="5" id="KW-0808">Transferase</keyword>
<evidence type="ECO:0000313" key="6">
    <source>
        <dbReference type="Proteomes" id="UP000242180"/>
    </source>
</evidence>
<evidence type="ECO:0000256" key="2">
    <source>
        <dbReference type="ARBA" id="ARBA00022840"/>
    </source>
</evidence>
<dbReference type="AlphaFoldDB" id="A0A1X2HKA5"/>
<dbReference type="InParanoid" id="A0A1X2HKA5"/>
<dbReference type="PROSITE" id="PS00107">
    <property type="entry name" value="PROTEIN_KINASE_ATP"/>
    <property type="match status" value="1"/>
</dbReference>
<evidence type="ECO:0000259" key="4">
    <source>
        <dbReference type="PROSITE" id="PS50011"/>
    </source>
</evidence>
<keyword evidence="6" id="KW-1185">Reference proteome</keyword>
<dbReference type="Pfam" id="PF00069">
    <property type="entry name" value="Pkinase"/>
    <property type="match status" value="1"/>
</dbReference>
<feature type="binding site" evidence="3">
    <location>
        <position position="114"/>
    </location>
    <ligand>
        <name>ATP</name>
        <dbReference type="ChEBI" id="CHEBI:30616"/>
    </ligand>
</feature>
<sequence>MISQIKTILRGKNKQASGMDDQKVTVTTDQVPRSSVAPEGTIKQTNFQAGTPASEAAATRFLEQERQRKKQMPFYPGLERFDLVEKLGEGAFSIVYKAVEKETGKKVAIKIVRKQELDKDGRTHLHPNMKKKPRATEQRANILKEVRIMQNARHKNLVQLVHFSESKENYFLAMELCDGGELFHRIVKLTYFSESLARHVIIQVADGIRYLHEVCGVVHRDIKPENILFDSIPLIPSKRPVNTFDEDKEDEGVFTPGLGGGGIGNVKIADFGLSKQIWDNSTLTPCGTVGYTAPEIVRDQKYSKGVDMWAIGCVLYTMLCGFPPFYDESIRNLTEKVARGQYTFLSPWWDPISAQAKDLISHLLCVNPNDRYTIDEFFQHPWISQHIPQPINPSVAGIDSNSDIRLQQQQQDSMVNTHRTTQRRDVFSPGVPSIKEILDITYAVHRLGEERQRGGGGGTISGISEEEEDAEYEEVPAAVGDAAIRNIQTQRRQRQSPTQAAQPFQLDLTKATLLQNRKKAI</sequence>
<dbReference type="SUPFAM" id="SSF56112">
    <property type="entry name" value="Protein kinase-like (PK-like)"/>
    <property type="match status" value="1"/>
</dbReference>
<dbReference type="OMA" id="IYYYIVQ"/>
<evidence type="ECO:0000313" key="5">
    <source>
        <dbReference type="EMBL" id="ORY99469.1"/>
    </source>
</evidence>
<dbReference type="OrthoDB" id="1738954at2759"/>
<accession>A0A1X2HKA5</accession>
<gene>
    <name evidence="5" type="ORF">BCR43DRAFT_230239</name>
</gene>
<dbReference type="InterPro" id="IPR000719">
    <property type="entry name" value="Prot_kinase_dom"/>
</dbReference>
<keyword evidence="1 3" id="KW-0547">Nucleotide-binding</keyword>
<dbReference type="InterPro" id="IPR017441">
    <property type="entry name" value="Protein_kinase_ATP_BS"/>
</dbReference>
<proteinExistence type="predicted"/>